<organism evidence="1 2">
    <name type="scientific">Corchorus olitorius</name>
    <dbReference type="NCBI Taxonomy" id="93759"/>
    <lineage>
        <taxon>Eukaryota</taxon>
        <taxon>Viridiplantae</taxon>
        <taxon>Streptophyta</taxon>
        <taxon>Embryophyta</taxon>
        <taxon>Tracheophyta</taxon>
        <taxon>Spermatophyta</taxon>
        <taxon>Magnoliopsida</taxon>
        <taxon>eudicotyledons</taxon>
        <taxon>Gunneridae</taxon>
        <taxon>Pentapetalae</taxon>
        <taxon>rosids</taxon>
        <taxon>malvids</taxon>
        <taxon>Malvales</taxon>
        <taxon>Malvaceae</taxon>
        <taxon>Grewioideae</taxon>
        <taxon>Apeibeae</taxon>
        <taxon>Corchorus</taxon>
    </lineage>
</organism>
<dbReference type="EMBL" id="AWUE01018689">
    <property type="protein sequence ID" value="OMO78827.1"/>
    <property type="molecule type" value="Genomic_DNA"/>
</dbReference>
<keyword evidence="2" id="KW-1185">Reference proteome</keyword>
<sequence length="82" mass="9164">MSVSTKPIPSVSDTLKLTFSVSVSRIPNQLFSILSLLNMKGPRTRRVSWSDEEENVLLQCILTMQTASGLIRSGWVERVEPT</sequence>
<proteinExistence type="predicted"/>
<comment type="caution">
    <text evidence="1">The sequence shown here is derived from an EMBL/GenBank/DDBJ whole genome shotgun (WGS) entry which is preliminary data.</text>
</comment>
<name>A0A1R3I8B0_9ROSI</name>
<gene>
    <name evidence="1" type="ORF">COLO4_24670</name>
</gene>
<evidence type="ECO:0000313" key="1">
    <source>
        <dbReference type="EMBL" id="OMO78827.1"/>
    </source>
</evidence>
<evidence type="ECO:0000313" key="2">
    <source>
        <dbReference type="Proteomes" id="UP000187203"/>
    </source>
</evidence>
<reference evidence="2" key="1">
    <citation type="submission" date="2013-09" db="EMBL/GenBank/DDBJ databases">
        <title>Corchorus olitorius genome sequencing.</title>
        <authorList>
            <person name="Alam M."/>
            <person name="Haque M.S."/>
            <person name="Islam M.S."/>
            <person name="Emdad E.M."/>
            <person name="Islam M.M."/>
            <person name="Ahmed B."/>
            <person name="Halim A."/>
            <person name="Hossen Q.M.M."/>
            <person name="Hossain M.Z."/>
            <person name="Ahmed R."/>
            <person name="Khan M.M."/>
            <person name="Islam R."/>
            <person name="Rashid M.M."/>
            <person name="Khan S.A."/>
            <person name="Rahman M.S."/>
            <person name="Alam M."/>
            <person name="Yahiya A.S."/>
            <person name="Khan M.S."/>
            <person name="Azam M.S."/>
            <person name="Haque T."/>
            <person name="Lashkar M.Z.H."/>
            <person name="Akhand A.I."/>
            <person name="Morshed G."/>
            <person name="Roy S."/>
            <person name="Uddin K.S."/>
            <person name="Rabeya T."/>
            <person name="Hossain A.S."/>
            <person name="Chowdhury A."/>
            <person name="Snigdha A.R."/>
            <person name="Mortoza M.S."/>
            <person name="Matin S.A."/>
            <person name="Hoque S.M.E."/>
            <person name="Islam M.K."/>
            <person name="Roy D.K."/>
            <person name="Haider R."/>
            <person name="Moosa M.M."/>
            <person name="Elias S.M."/>
            <person name="Hasan A.M."/>
            <person name="Jahan S."/>
            <person name="Shafiuddin M."/>
            <person name="Mahmood N."/>
            <person name="Shommy N.S."/>
        </authorList>
    </citation>
    <scope>NUCLEOTIDE SEQUENCE [LARGE SCALE GENOMIC DNA]</scope>
    <source>
        <strain evidence="2">cv. O-4</strain>
    </source>
</reference>
<protein>
    <submittedName>
        <fullName evidence="1">Uncharacterized protein</fullName>
    </submittedName>
</protein>
<dbReference type="AlphaFoldDB" id="A0A1R3I8B0"/>
<dbReference type="Proteomes" id="UP000187203">
    <property type="component" value="Unassembled WGS sequence"/>
</dbReference>
<accession>A0A1R3I8B0</accession>